<dbReference type="AlphaFoldDB" id="A0A564YWD0"/>
<accession>A0A564YWD0</accession>
<proteinExistence type="predicted"/>
<name>A0A564YWD0_HYMDI</name>
<dbReference type="EMBL" id="CABIJS010000443">
    <property type="protein sequence ID" value="VUZ51319.1"/>
    <property type="molecule type" value="Genomic_DNA"/>
</dbReference>
<feature type="region of interest" description="Disordered" evidence="1">
    <location>
        <begin position="1"/>
        <end position="40"/>
    </location>
</feature>
<feature type="compositionally biased region" description="Polar residues" evidence="1">
    <location>
        <begin position="30"/>
        <end position="39"/>
    </location>
</feature>
<keyword evidence="3" id="KW-1185">Reference proteome</keyword>
<feature type="compositionally biased region" description="Polar residues" evidence="1">
    <location>
        <begin position="1"/>
        <end position="13"/>
    </location>
</feature>
<protein>
    <submittedName>
        <fullName evidence="2">Uncharacterized protein</fullName>
    </submittedName>
</protein>
<organism evidence="2 3">
    <name type="scientific">Hymenolepis diminuta</name>
    <name type="common">Rat tapeworm</name>
    <dbReference type="NCBI Taxonomy" id="6216"/>
    <lineage>
        <taxon>Eukaryota</taxon>
        <taxon>Metazoa</taxon>
        <taxon>Spiralia</taxon>
        <taxon>Lophotrochozoa</taxon>
        <taxon>Platyhelminthes</taxon>
        <taxon>Cestoda</taxon>
        <taxon>Eucestoda</taxon>
        <taxon>Cyclophyllidea</taxon>
        <taxon>Hymenolepididae</taxon>
        <taxon>Hymenolepis</taxon>
    </lineage>
</organism>
<evidence type="ECO:0000256" key="1">
    <source>
        <dbReference type="SAM" id="MobiDB-lite"/>
    </source>
</evidence>
<evidence type="ECO:0000313" key="3">
    <source>
        <dbReference type="Proteomes" id="UP000321570"/>
    </source>
</evidence>
<evidence type="ECO:0000313" key="2">
    <source>
        <dbReference type="EMBL" id="VUZ51319.1"/>
    </source>
</evidence>
<reference evidence="2 3" key="1">
    <citation type="submission" date="2019-07" db="EMBL/GenBank/DDBJ databases">
        <authorList>
            <person name="Jastrzebski P J."/>
            <person name="Paukszto L."/>
            <person name="Jastrzebski P J."/>
        </authorList>
    </citation>
    <scope>NUCLEOTIDE SEQUENCE [LARGE SCALE GENOMIC DNA]</scope>
    <source>
        <strain evidence="2 3">WMS-il1</strain>
    </source>
</reference>
<sequence length="291" mass="32402">MSDNQENIPNPSASIPDLQPLEKRRRTQAEETLSFTSPDKLQDINFDLLNDDTLSPFKNPPIPEYFVVQTPSKTLNASDQQSFHLSSPISDFNTLGIPTSTGKRRNTDSSFKPRALFRDSANSLTGVSSPNFPPPRTPVVPKVVGNSGYGSLIRRFNVMPSTSAPRQQLTSTVTYPLHRPIPSNSDSIAISTAKMTVWNRMAANPPIAPIRTSSPVITIPQQNVSLQRLQPPNPLPPAKHRLPYPVTKNPEFTIRRILQISHSRKWRRLALGESRSAQMVVQMARQILGKQ</sequence>
<feature type="region of interest" description="Disordered" evidence="1">
    <location>
        <begin position="94"/>
        <end position="115"/>
    </location>
</feature>
<dbReference type="Proteomes" id="UP000321570">
    <property type="component" value="Unassembled WGS sequence"/>
</dbReference>
<gene>
    <name evidence="2" type="ORF">WMSIL1_LOCUS10106</name>
</gene>